<dbReference type="Proteomes" id="UP001303046">
    <property type="component" value="Unassembled WGS sequence"/>
</dbReference>
<sequence length="111" mass="12067">MDGRTVGGRMDGAERPASAPVPELRRNQSALFAFSSQLGNSNNTVRAHVRYCPGDPRRGGIRLPALDKIHCNKNFYTDLFPRKGAVLKTSRIPEGSEEGDIAETLATNKGL</sequence>
<comment type="caution">
    <text evidence="2">The sequence shown here is derived from an EMBL/GenBank/DDBJ whole genome shotgun (WGS) entry which is preliminary data.</text>
</comment>
<dbReference type="EMBL" id="JAVFWL010000006">
    <property type="protein sequence ID" value="KAK6760109.1"/>
    <property type="molecule type" value="Genomic_DNA"/>
</dbReference>
<evidence type="ECO:0000256" key="1">
    <source>
        <dbReference type="SAM" id="MobiDB-lite"/>
    </source>
</evidence>
<keyword evidence="3" id="KW-1185">Reference proteome</keyword>
<protein>
    <submittedName>
        <fullName evidence="2">Uncharacterized protein</fullName>
    </submittedName>
</protein>
<reference evidence="2 3" key="1">
    <citation type="submission" date="2023-08" db="EMBL/GenBank/DDBJ databases">
        <title>A Necator americanus chromosomal reference genome.</title>
        <authorList>
            <person name="Ilik V."/>
            <person name="Petrzelkova K.J."/>
            <person name="Pardy F."/>
            <person name="Fuh T."/>
            <person name="Niatou-Singa F.S."/>
            <person name="Gouil Q."/>
            <person name="Baker L."/>
            <person name="Ritchie M.E."/>
            <person name="Jex A.R."/>
            <person name="Gazzola D."/>
            <person name="Li H."/>
            <person name="Toshio Fujiwara R."/>
            <person name="Zhan B."/>
            <person name="Aroian R.V."/>
            <person name="Pafco B."/>
            <person name="Schwarz E.M."/>
        </authorList>
    </citation>
    <scope>NUCLEOTIDE SEQUENCE [LARGE SCALE GENOMIC DNA]</scope>
    <source>
        <strain evidence="2 3">Aroian</strain>
        <tissue evidence="2">Whole animal</tissue>
    </source>
</reference>
<feature type="region of interest" description="Disordered" evidence="1">
    <location>
        <begin position="1"/>
        <end position="23"/>
    </location>
</feature>
<evidence type="ECO:0000313" key="2">
    <source>
        <dbReference type="EMBL" id="KAK6760109.1"/>
    </source>
</evidence>
<name>A0ABR1EBP4_NECAM</name>
<gene>
    <name evidence="2" type="primary">Necator_chrX.g21734</name>
    <name evidence="2" type="ORF">RB195_021573</name>
</gene>
<feature type="compositionally biased region" description="Gly residues" evidence="1">
    <location>
        <begin position="1"/>
        <end position="10"/>
    </location>
</feature>
<organism evidence="2 3">
    <name type="scientific">Necator americanus</name>
    <name type="common">Human hookworm</name>
    <dbReference type="NCBI Taxonomy" id="51031"/>
    <lineage>
        <taxon>Eukaryota</taxon>
        <taxon>Metazoa</taxon>
        <taxon>Ecdysozoa</taxon>
        <taxon>Nematoda</taxon>
        <taxon>Chromadorea</taxon>
        <taxon>Rhabditida</taxon>
        <taxon>Rhabditina</taxon>
        <taxon>Rhabditomorpha</taxon>
        <taxon>Strongyloidea</taxon>
        <taxon>Ancylostomatidae</taxon>
        <taxon>Bunostominae</taxon>
        <taxon>Necator</taxon>
    </lineage>
</organism>
<accession>A0ABR1EBP4</accession>
<proteinExistence type="predicted"/>
<evidence type="ECO:0000313" key="3">
    <source>
        <dbReference type="Proteomes" id="UP001303046"/>
    </source>
</evidence>